<dbReference type="InterPro" id="IPR036390">
    <property type="entry name" value="WH_DNA-bd_sf"/>
</dbReference>
<evidence type="ECO:0000313" key="6">
    <source>
        <dbReference type="Proteomes" id="UP000050872"/>
    </source>
</evidence>
<evidence type="ECO:0000259" key="4">
    <source>
        <dbReference type="PROSITE" id="PS51118"/>
    </source>
</evidence>
<dbReference type="EMBL" id="AZEZ01000099">
    <property type="protein sequence ID" value="KRL42884.1"/>
    <property type="molecule type" value="Genomic_DNA"/>
</dbReference>
<evidence type="ECO:0000256" key="3">
    <source>
        <dbReference type="ARBA" id="ARBA00023163"/>
    </source>
</evidence>
<dbReference type="SUPFAM" id="SSF46785">
    <property type="entry name" value="Winged helix' DNA-binding domain"/>
    <property type="match status" value="1"/>
</dbReference>
<evidence type="ECO:0000256" key="1">
    <source>
        <dbReference type="ARBA" id="ARBA00023015"/>
    </source>
</evidence>
<feature type="domain" description="HTH hxlR-type" evidence="4">
    <location>
        <begin position="1"/>
        <end position="57"/>
    </location>
</feature>
<dbReference type="Gene3D" id="1.10.10.10">
    <property type="entry name" value="Winged helix-like DNA-binding domain superfamily/Winged helix DNA-binding domain"/>
    <property type="match status" value="1"/>
</dbReference>
<name>A0A0R1QJG5_9LACO</name>
<sequence length="64" mass="7411">MLALQLHELEQDGLIQKNIYQTKPLSTDYQMTDFGKSLEPVILAMEKWGNSYNQQHSTIEEAEL</sequence>
<evidence type="ECO:0000313" key="5">
    <source>
        <dbReference type="EMBL" id="KRL42884.1"/>
    </source>
</evidence>
<gene>
    <name evidence="5" type="ORF">FD29_GL001537</name>
</gene>
<dbReference type="AlphaFoldDB" id="A0A0R1QJG5"/>
<dbReference type="PROSITE" id="PS51118">
    <property type="entry name" value="HTH_HXLR"/>
    <property type="match status" value="1"/>
</dbReference>
<organism evidence="5 6">
    <name type="scientific">Companilactobacillus mindensis DSM 14500</name>
    <dbReference type="NCBI Taxonomy" id="1423770"/>
    <lineage>
        <taxon>Bacteria</taxon>
        <taxon>Bacillati</taxon>
        <taxon>Bacillota</taxon>
        <taxon>Bacilli</taxon>
        <taxon>Lactobacillales</taxon>
        <taxon>Lactobacillaceae</taxon>
        <taxon>Companilactobacillus</taxon>
    </lineage>
</organism>
<accession>A0A0R1QJG5</accession>
<keyword evidence="2" id="KW-0238">DNA-binding</keyword>
<dbReference type="PANTHER" id="PTHR33204:SF33">
    <property type="entry name" value="TRANSCRIPTIONAL REGULATOR, MARR FAMILY"/>
    <property type="match status" value="1"/>
</dbReference>
<dbReference type="GO" id="GO:0003677">
    <property type="term" value="F:DNA binding"/>
    <property type="evidence" value="ECO:0007669"/>
    <property type="project" value="UniProtKB-KW"/>
</dbReference>
<dbReference type="InterPro" id="IPR002577">
    <property type="entry name" value="HTH_HxlR"/>
</dbReference>
<dbReference type="InterPro" id="IPR036388">
    <property type="entry name" value="WH-like_DNA-bd_sf"/>
</dbReference>
<proteinExistence type="predicted"/>
<keyword evidence="3" id="KW-0804">Transcription</keyword>
<evidence type="ECO:0000256" key="2">
    <source>
        <dbReference type="ARBA" id="ARBA00023125"/>
    </source>
</evidence>
<keyword evidence="1" id="KW-0805">Transcription regulation</keyword>
<dbReference type="PANTHER" id="PTHR33204">
    <property type="entry name" value="TRANSCRIPTIONAL REGULATOR, MARR FAMILY"/>
    <property type="match status" value="1"/>
</dbReference>
<dbReference type="PATRIC" id="fig|1423770.3.peg.1575"/>
<reference evidence="5 6" key="1">
    <citation type="journal article" date="2015" name="Genome Announc.">
        <title>Expanding the biotechnology potential of lactobacilli through comparative genomics of 213 strains and associated genera.</title>
        <authorList>
            <person name="Sun Z."/>
            <person name="Harris H.M."/>
            <person name="McCann A."/>
            <person name="Guo C."/>
            <person name="Argimon S."/>
            <person name="Zhang W."/>
            <person name="Yang X."/>
            <person name="Jeffery I.B."/>
            <person name="Cooney J.C."/>
            <person name="Kagawa T.F."/>
            <person name="Liu W."/>
            <person name="Song Y."/>
            <person name="Salvetti E."/>
            <person name="Wrobel A."/>
            <person name="Rasinkangas P."/>
            <person name="Parkhill J."/>
            <person name="Rea M.C."/>
            <person name="O'Sullivan O."/>
            <person name="Ritari J."/>
            <person name="Douillard F.P."/>
            <person name="Paul Ross R."/>
            <person name="Yang R."/>
            <person name="Briner A.E."/>
            <person name="Felis G.E."/>
            <person name="de Vos W.M."/>
            <person name="Barrangou R."/>
            <person name="Klaenhammer T.R."/>
            <person name="Caufield P.W."/>
            <person name="Cui Y."/>
            <person name="Zhang H."/>
            <person name="O'Toole P.W."/>
        </authorList>
    </citation>
    <scope>NUCLEOTIDE SEQUENCE [LARGE SCALE GENOMIC DNA]</scope>
    <source>
        <strain evidence="5 6">DSM 14500</strain>
    </source>
</reference>
<dbReference type="Pfam" id="PF01638">
    <property type="entry name" value="HxlR"/>
    <property type="match status" value="1"/>
</dbReference>
<comment type="caution">
    <text evidence="5">The sequence shown here is derived from an EMBL/GenBank/DDBJ whole genome shotgun (WGS) entry which is preliminary data.</text>
</comment>
<dbReference type="STRING" id="1423770.FD29_GL001537"/>
<dbReference type="Proteomes" id="UP000050872">
    <property type="component" value="Unassembled WGS sequence"/>
</dbReference>
<protein>
    <recommendedName>
        <fullName evidence="4">HTH hxlR-type domain-containing protein</fullName>
    </recommendedName>
</protein>
<keyword evidence="6" id="KW-1185">Reference proteome</keyword>